<dbReference type="AlphaFoldDB" id="A0A6G1WK90"/>
<sequence length="144" mass="15261">MKDSAGHGKCAMRHPTNRRTMLMTAGAAAVAAVAGPVAAQSTDIRGAVTFEGSAVIPEGHVEIYLEDPAIQDKARRRGTQTRIKSDGRSKSIAFTLSLPASTTASPTRRIVARLERADGWLVARGSTQLEAGTPVYLTLNAVIY</sequence>
<feature type="chain" id="PRO_5026286439" evidence="1">
    <location>
        <begin position="40"/>
        <end position="144"/>
    </location>
</feature>
<evidence type="ECO:0000313" key="2">
    <source>
        <dbReference type="EMBL" id="MQW70170.1"/>
    </source>
</evidence>
<organism evidence="2">
    <name type="scientific">Sinorhizobium medicae</name>
    <dbReference type="NCBI Taxonomy" id="110321"/>
    <lineage>
        <taxon>Bacteria</taxon>
        <taxon>Pseudomonadati</taxon>
        <taxon>Pseudomonadota</taxon>
        <taxon>Alphaproteobacteria</taxon>
        <taxon>Hyphomicrobiales</taxon>
        <taxon>Rhizobiaceae</taxon>
        <taxon>Sinorhizobium/Ensifer group</taxon>
        <taxon>Sinorhizobium</taxon>
    </lineage>
</organism>
<dbReference type="OMA" id="GHGKCAM"/>
<proteinExistence type="predicted"/>
<gene>
    <name evidence="2" type="ORF">GHJ91_13660</name>
</gene>
<dbReference type="PROSITE" id="PS51318">
    <property type="entry name" value="TAT"/>
    <property type="match status" value="1"/>
</dbReference>
<accession>A0A6G1WK90</accession>
<comment type="caution">
    <text evidence="2">The sequence shown here is derived from an EMBL/GenBank/DDBJ whole genome shotgun (WGS) entry which is preliminary data.</text>
</comment>
<evidence type="ECO:0000256" key="1">
    <source>
        <dbReference type="SAM" id="SignalP"/>
    </source>
</evidence>
<feature type="signal peptide" evidence="1">
    <location>
        <begin position="1"/>
        <end position="39"/>
    </location>
</feature>
<dbReference type="EMBL" id="WISB01000089">
    <property type="protein sequence ID" value="MQW70170.1"/>
    <property type="molecule type" value="Genomic_DNA"/>
</dbReference>
<name>A0A6G1WK90_9HYPH</name>
<dbReference type="InterPro" id="IPR006311">
    <property type="entry name" value="TAT_signal"/>
</dbReference>
<reference evidence="2" key="1">
    <citation type="journal article" date="2013" name="Genome Biol.">
        <title>Comparative genomics of the core and accessory genomes of 48 Sinorhizobium strains comprising five genospecies.</title>
        <authorList>
            <person name="Sugawara M."/>
            <person name="Epstein B."/>
            <person name="Badgley B.D."/>
            <person name="Unno T."/>
            <person name="Xu L."/>
            <person name="Reese J."/>
            <person name="Gyaneshwar P."/>
            <person name="Denny R."/>
            <person name="Mudge J."/>
            <person name="Bharti A.K."/>
            <person name="Farmer A.D."/>
            <person name="May G.D."/>
            <person name="Woodward J.E."/>
            <person name="Medigue C."/>
            <person name="Vallenet D."/>
            <person name="Lajus A."/>
            <person name="Rouy Z."/>
            <person name="Martinez-Vaz B."/>
            <person name="Tiffin P."/>
            <person name="Young N.D."/>
            <person name="Sadowsky M.J."/>
        </authorList>
    </citation>
    <scope>NUCLEOTIDE SEQUENCE</scope>
    <source>
        <strain evidence="2">M1</strain>
    </source>
</reference>
<protein>
    <submittedName>
        <fullName evidence="2">Uncharacterized protein</fullName>
    </submittedName>
</protein>
<keyword evidence="1" id="KW-0732">Signal</keyword>